<dbReference type="EMBL" id="JBBMFT010000003">
    <property type="protein sequence ID" value="MEQ2456130.1"/>
    <property type="molecule type" value="Genomic_DNA"/>
</dbReference>
<protein>
    <submittedName>
        <fullName evidence="1">Uncharacterized protein</fullName>
    </submittedName>
</protein>
<reference evidence="1 2" key="1">
    <citation type="submission" date="2024-03" db="EMBL/GenBank/DDBJ databases">
        <title>Human intestinal bacterial collection.</title>
        <authorList>
            <person name="Pauvert C."/>
            <person name="Hitch T.C.A."/>
            <person name="Clavel T."/>
        </authorList>
    </citation>
    <scope>NUCLEOTIDE SEQUENCE [LARGE SCALE GENOMIC DNA]</scope>
    <source>
        <strain evidence="1 2">CLA-AP-H34</strain>
    </source>
</reference>
<name>A0ABV1EQ48_9FIRM</name>
<dbReference type="RefSeq" id="WP_349139711.1">
    <property type="nucleotide sequence ID" value="NZ_JBBMFT010000003.1"/>
</dbReference>
<dbReference type="Proteomes" id="UP001440599">
    <property type="component" value="Unassembled WGS sequence"/>
</dbReference>
<evidence type="ECO:0000313" key="1">
    <source>
        <dbReference type="EMBL" id="MEQ2456130.1"/>
    </source>
</evidence>
<proteinExistence type="predicted"/>
<gene>
    <name evidence="1" type="ORF">WMO45_06300</name>
</gene>
<evidence type="ECO:0000313" key="2">
    <source>
        <dbReference type="Proteomes" id="UP001440599"/>
    </source>
</evidence>
<organism evidence="1 2">
    <name type="scientific">Flavonifractor hominis</name>
    <dbReference type="NCBI Taxonomy" id="3133178"/>
    <lineage>
        <taxon>Bacteria</taxon>
        <taxon>Bacillati</taxon>
        <taxon>Bacillota</taxon>
        <taxon>Clostridia</taxon>
        <taxon>Eubacteriales</taxon>
        <taxon>Oscillospiraceae</taxon>
        <taxon>Flavonifractor</taxon>
    </lineage>
</organism>
<comment type="caution">
    <text evidence="1">The sequence shown here is derived from an EMBL/GenBank/DDBJ whole genome shotgun (WGS) entry which is preliminary data.</text>
</comment>
<keyword evidence="2" id="KW-1185">Reference proteome</keyword>
<sequence length="237" mass="26001">MGILELAERRGRRPLAMQEQVMGLSALRVEVPAPKEWRQARCLRRIQRGAEWLRRAGVRRVLTAADFPYWEVLRAAGLRPVETDAFCQHLAPRLAMAVLERTGTAAERAIVTLAGPRVTRPLFYAAQTLCPRVRYLCIDVEEGGEELADWLRMEYGAAVLGPGAGAGVTLCFGPSSGLTAGPVLRLYGPKPELAGLRIVPLEGAIPRGLDELPLLALLWEEGRIGEGKIHLCPALRQ</sequence>
<accession>A0ABV1EQ48</accession>